<dbReference type="Gene3D" id="3.30.420.10">
    <property type="entry name" value="Ribonuclease H-like superfamily/Ribonuclease H"/>
    <property type="match status" value="1"/>
</dbReference>
<dbReference type="Pfam" id="PF00665">
    <property type="entry name" value="rve"/>
    <property type="match status" value="1"/>
</dbReference>
<comment type="caution">
    <text evidence="2">The sequence shown here is derived from an EMBL/GenBank/DDBJ whole genome shotgun (WGS) entry which is preliminary data.</text>
</comment>
<dbReference type="OrthoDB" id="2344127at2759"/>
<gene>
    <name evidence="2" type="ORF">CPELLU_LOCUS13320</name>
</gene>
<evidence type="ECO:0000259" key="1">
    <source>
        <dbReference type="PROSITE" id="PS50994"/>
    </source>
</evidence>
<feature type="non-terminal residue" evidence="2">
    <location>
        <position position="1"/>
    </location>
</feature>
<protein>
    <submittedName>
        <fullName evidence="2">24285_t:CDS:1</fullName>
    </submittedName>
</protein>
<dbReference type="InterPro" id="IPR001584">
    <property type="entry name" value="Integrase_cat-core"/>
</dbReference>
<dbReference type="InterPro" id="IPR012337">
    <property type="entry name" value="RNaseH-like_sf"/>
</dbReference>
<keyword evidence="3" id="KW-1185">Reference proteome</keyword>
<dbReference type="PANTHER" id="PTHR46585:SF1">
    <property type="entry name" value="CHROMO DOMAIN-CONTAINING PROTEIN"/>
    <property type="match status" value="1"/>
</dbReference>
<reference evidence="2" key="1">
    <citation type="submission" date="2021-06" db="EMBL/GenBank/DDBJ databases">
        <authorList>
            <person name="Kallberg Y."/>
            <person name="Tangrot J."/>
            <person name="Rosling A."/>
        </authorList>
    </citation>
    <scope>NUCLEOTIDE SEQUENCE</scope>
    <source>
        <strain evidence="2">FL966</strain>
    </source>
</reference>
<dbReference type="InterPro" id="IPR036397">
    <property type="entry name" value="RNaseH_sf"/>
</dbReference>
<dbReference type="GO" id="GO:0003676">
    <property type="term" value="F:nucleic acid binding"/>
    <property type="evidence" value="ECO:0007669"/>
    <property type="project" value="InterPro"/>
</dbReference>
<dbReference type="PANTHER" id="PTHR46585">
    <property type="entry name" value="INTEGRASE CORE DOMAIN CONTAINING PROTEIN"/>
    <property type="match status" value="1"/>
</dbReference>
<name>A0A9N9IA89_9GLOM</name>
<dbReference type="SUPFAM" id="SSF53098">
    <property type="entry name" value="Ribonuclease H-like"/>
    <property type="match status" value="1"/>
</dbReference>
<evidence type="ECO:0000313" key="3">
    <source>
        <dbReference type="Proteomes" id="UP000789759"/>
    </source>
</evidence>
<accession>A0A9N9IA89</accession>
<organism evidence="2 3">
    <name type="scientific">Cetraspora pellucida</name>
    <dbReference type="NCBI Taxonomy" id="1433469"/>
    <lineage>
        <taxon>Eukaryota</taxon>
        <taxon>Fungi</taxon>
        <taxon>Fungi incertae sedis</taxon>
        <taxon>Mucoromycota</taxon>
        <taxon>Glomeromycotina</taxon>
        <taxon>Glomeromycetes</taxon>
        <taxon>Diversisporales</taxon>
        <taxon>Gigasporaceae</taxon>
        <taxon>Cetraspora</taxon>
    </lineage>
</organism>
<dbReference type="GO" id="GO:0005634">
    <property type="term" value="C:nucleus"/>
    <property type="evidence" value="ECO:0007669"/>
    <property type="project" value="UniProtKB-ARBA"/>
</dbReference>
<feature type="domain" description="Integrase catalytic" evidence="1">
    <location>
        <begin position="1"/>
        <end position="166"/>
    </location>
</feature>
<dbReference type="EMBL" id="CAJVQA010014006">
    <property type="protein sequence ID" value="CAG8728277.1"/>
    <property type="molecule type" value="Genomic_DNA"/>
</dbReference>
<dbReference type="Proteomes" id="UP000789759">
    <property type="component" value="Unassembled WGS sequence"/>
</dbReference>
<dbReference type="PROSITE" id="PS50994">
    <property type="entry name" value="INTEGRASE"/>
    <property type="match status" value="1"/>
</dbReference>
<dbReference type="AlphaFoldDB" id="A0A9N9IA89"/>
<evidence type="ECO:0000313" key="2">
    <source>
        <dbReference type="EMBL" id="CAG8728277.1"/>
    </source>
</evidence>
<sequence length="219" mass="25100">ISNECHQADILYMPHNITYKYCLCIVDVASQYKWAVPLTDKTSSSVAKAFKKVYSNFRCPLIWPKLLMIDPGSEFKSDCKELIEKHNVKIKIGTSHRSQAIVERFNHTLAEKLFRLQDALDLLLPISKRSRAWVKNLPIIVNDLNNSITRLIAFNESKLSYNTSVRYLLEPGELEGGQMRVTDINWSSQGNGPRCSFVFEELQIIPSNTELPPQWVLTN</sequence>
<proteinExistence type="predicted"/>
<dbReference type="GO" id="GO:0015074">
    <property type="term" value="P:DNA integration"/>
    <property type="evidence" value="ECO:0007669"/>
    <property type="project" value="InterPro"/>
</dbReference>